<proteinExistence type="predicted"/>
<evidence type="ECO:0000313" key="2">
    <source>
        <dbReference type="Proteomes" id="UP001226691"/>
    </source>
</evidence>
<name>A0ABU0TU47_MICTR</name>
<accession>A0ABU0TU47</accession>
<dbReference type="EMBL" id="JAUTBF010000001">
    <property type="protein sequence ID" value="MDQ1122477.1"/>
    <property type="molecule type" value="Genomic_DNA"/>
</dbReference>
<comment type="caution">
    <text evidence="1">The sequence shown here is derived from an EMBL/GenBank/DDBJ whole genome shotgun (WGS) entry which is preliminary data.</text>
</comment>
<organism evidence="1 2">
    <name type="scientific">Microbacterium trichothecenolyticum</name>
    <name type="common">Aureobacterium trichothecenolyticum</name>
    <dbReference type="NCBI Taxonomy" id="69370"/>
    <lineage>
        <taxon>Bacteria</taxon>
        <taxon>Bacillati</taxon>
        <taxon>Actinomycetota</taxon>
        <taxon>Actinomycetes</taxon>
        <taxon>Micrococcales</taxon>
        <taxon>Microbacteriaceae</taxon>
        <taxon>Microbacterium</taxon>
    </lineage>
</organism>
<protein>
    <submittedName>
        <fullName evidence="1">Uncharacterized protein</fullName>
    </submittedName>
</protein>
<gene>
    <name evidence="1" type="ORF">QE412_001050</name>
</gene>
<evidence type="ECO:0000313" key="1">
    <source>
        <dbReference type="EMBL" id="MDQ1122477.1"/>
    </source>
</evidence>
<keyword evidence="2" id="KW-1185">Reference proteome</keyword>
<sequence length="183" mass="20235">MLGPMSAEAAPLAVLGVRWAEHPQWDVKIRGLLRRRVDATACEPLRFIDWTIDGQPLRDRLAFSNGRTCEDITFLTEGFPADGVTAASLRALLGEDASDMDPWVRYADGRVGLLFCPGCGGLDCGGVSADVRVMDTTVEWRNIGYQSGDEPFDAEQRVPVFTLHFDRTQYEATVRALLVAWDS</sequence>
<dbReference type="Proteomes" id="UP001226691">
    <property type="component" value="Unassembled WGS sequence"/>
</dbReference>
<reference evidence="1 2" key="1">
    <citation type="submission" date="2023-07" db="EMBL/GenBank/DDBJ databases">
        <title>Functional and genomic diversity of the sorghum phyllosphere microbiome.</title>
        <authorList>
            <person name="Shade A."/>
        </authorList>
    </citation>
    <scope>NUCLEOTIDE SEQUENCE [LARGE SCALE GENOMIC DNA]</scope>
    <source>
        <strain evidence="1 2">SORGH_AS_1207</strain>
    </source>
</reference>